<keyword evidence="3" id="KW-1185">Reference proteome</keyword>
<dbReference type="PANTHER" id="PTHR48098:SF1">
    <property type="entry name" value="DIACYLGLYCEROL ACYLTRANSFERASE_MYCOLYLTRANSFERASE AG85A"/>
    <property type="match status" value="1"/>
</dbReference>
<evidence type="ECO:0000256" key="1">
    <source>
        <dbReference type="SAM" id="SignalP"/>
    </source>
</evidence>
<evidence type="ECO:0000313" key="3">
    <source>
        <dbReference type="Proteomes" id="UP000199501"/>
    </source>
</evidence>
<dbReference type="InterPro" id="IPR050583">
    <property type="entry name" value="Mycobacterial_A85_antigen"/>
</dbReference>
<dbReference type="Pfam" id="PF00756">
    <property type="entry name" value="Esterase"/>
    <property type="match status" value="1"/>
</dbReference>
<dbReference type="AlphaFoldDB" id="A0A1G6JHG0"/>
<accession>A0A1G6JHG0</accession>
<dbReference type="Proteomes" id="UP000199501">
    <property type="component" value="Unassembled WGS sequence"/>
</dbReference>
<dbReference type="OrthoDB" id="4510758at2"/>
<sequence length="308" mass="33415">MNRRTLLSAATAASAVLLGVSPARATAGGRVRENLRMRSQLLGTDVLYSLYLPPGHISARGLPVLYLLHGASGDNTEWLRAGRAADILDRAIVRRRLPPMAVVMPDARPDTSKPSVNQPLGYYVNDATGSFPYADMFVKEFVPNIESAHQVGGAAPRAIGGLSMGGFGALSFAFRNPGMFAAAFAFSVGHRTDEQLVALDMAGYNWRYSRMIGANLVGADRLNERYRHWNLVDTVNRAPAADLSRAPYFLDCGAYDDLFEGNVDLHLALTRKGVPHRFLSREGAHEWSYWTSGLPAALDFLAGHLGAA</sequence>
<dbReference type="GO" id="GO:0016787">
    <property type="term" value="F:hydrolase activity"/>
    <property type="evidence" value="ECO:0007669"/>
    <property type="project" value="UniProtKB-KW"/>
</dbReference>
<name>A0A1G6JHG0_9PSEU</name>
<keyword evidence="1" id="KW-0732">Signal</keyword>
<dbReference type="SUPFAM" id="SSF53474">
    <property type="entry name" value="alpha/beta-Hydrolases"/>
    <property type="match status" value="1"/>
</dbReference>
<reference evidence="3" key="1">
    <citation type="submission" date="2016-10" db="EMBL/GenBank/DDBJ databases">
        <authorList>
            <person name="Varghese N."/>
            <person name="Submissions S."/>
        </authorList>
    </citation>
    <scope>NUCLEOTIDE SEQUENCE [LARGE SCALE GENOMIC DNA]</scope>
    <source>
        <strain evidence="3">IBRC-M 10403</strain>
    </source>
</reference>
<dbReference type="GO" id="GO:0016747">
    <property type="term" value="F:acyltransferase activity, transferring groups other than amino-acyl groups"/>
    <property type="evidence" value="ECO:0007669"/>
    <property type="project" value="TreeGrafter"/>
</dbReference>
<dbReference type="InterPro" id="IPR000801">
    <property type="entry name" value="Esterase-like"/>
</dbReference>
<dbReference type="Gene3D" id="3.40.50.1820">
    <property type="entry name" value="alpha/beta hydrolase"/>
    <property type="match status" value="1"/>
</dbReference>
<dbReference type="STRING" id="1271860.SAMN05216174_101378"/>
<feature type="signal peptide" evidence="1">
    <location>
        <begin position="1"/>
        <end position="25"/>
    </location>
</feature>
<feature type="chain" id="PRO_5011489022" evidence="1">
    <location>
        <begin position="26"/>
        <end position="308"/>
    </location>
</feature>
<dbReference type="RefSeq" id="WP_091447495.1">
    <property type="nucleotide sequence ID" value="NZ_FMZZ01000001.1"/>
</dbReference>
<organism evidence="2 3">
    <name type="scientific">Actinokineospora iranica</name>
    <dbReference type="NCBI Taxonomy" id="1271860"/>
    <lineage>
        <taxon>Bacteria</taxon>
        <taxon>Bacillati</taxon>
        <taxon>Actinomycetota</taxon>
        <taxon>Actinomycetes</taxon>
        <taxon>Pseudonocardiales</taxon>
        <taxon>Pseudonocardiaceae</taxon>
        <taxon>Actinokineospora</taxon>
    </lineage>
</organism>
<dbReference type="PANTHER" id="PTHR48098">
    <property type="entry name" value="ENTEROCHELIN ESTERASE-RELATED"/>
    <property type="match status" value="1"/>
</dbReference>
<proteinExistence type="predicted"/>
<keyword evidence="2" id="KW-0378">Hydrolase</keyword>
<protein>
    <submittedName>
        <fullName evidence="2">S-formylglutathione hydrolase FrmB</fullName>
    </submittedName>
</protein>
<dbReference type="EMBL" id="FMZZ01000001">
    <property type="protein sequence ID" value="SDC17366.1"/>
    <property type="molecule type" value="Genomic_DNA"/>
</dbReference>
<dbReference type="InterPro" id="IPR029058">
    <property type="entry name" value="AB_hydrolase_fold"/>
</dbReference>
<evidence type="ECO:0000313" key="2">
    <source>
        <dbReference type="EMBL" id="SDC17366.1"/>
    </source>
</evidence>
<gene>
    <name evidence="2" type="ORF">SAMN05216174_101378</name>
</gene>